<sequence>MQLTLLRHIQTQAPEGLCYGQSEPPLPDDFEKQHRQLARALQKKKFHAIYSSPLSRCALLAQAIAGDQKVLMDERLMELNFGDWEGLHWSEIEQKPEAQAFFDDYLRCAPPGGESFEDLIVRIEAFLRDLKKKHPRQQILVVSHGGPIRVVHGLAENLSPEHYFNRQVAYGHLAQICL</sequence>
<keyword evidence="4" id="KW-1185">Reference proteome</keyword>
<dbReference type="EC" id="3.1.3.73" evidence="2"/>
<dbReference type="CDD" id="cd07067">
    <property type="entry name" value="HP_PGM_like"/>
    <property type="match status" value="1"/>
</dbReference>
<reference evidence="3" key="1">
    <citation type="submission" date="2022-05" db="EMBL/GenBank/DDBJ databases">
        <authorList>
            <person name="Sun X."/>
        </authorList>
    </citation>
    <scope>NUCLEOTIDE SEQUENCE</scope>
    <source>
        <strain evidence="3">Ai-910</strain>
    </source>
</reference>
<dbReference type="GO" id="GO:0045820">
    <property type="term" value="P:negative regulation of glycolytic process"/>
    <property type="evidence" value="ECO:0007669"/>
    <property type="project" value="TreeGrafter"/>
</dbReference>
<dbReference type="KEGG" id="alkq:M9189_11765"/>
<evidence type="ECO:0000313" key="3">
    <source>
        <dbReference type="EMBL" id="URW79529.1"/>
    </source>
</evidence>
<dbReference type="NCBIfam" id="TIGR03162">
    <property type="entry name" value="ribazole_cobC"/>
    <property type="match status" value="1"/>
</dbReference>
<evidence type="ECO:0000256" key="1">
    <source>
        <dbReference type="ARBA" id="ARBA00022801"/>
    </source>
</evidence>
<accession>A0A9J6ZPD8</accession>
<proteinExistence type="predicted"/>
<dbReference type="SUPFAM" id="SSF53254">
    <property type="entry name" value="Phosphoglycerate mutase-like"/>
    <property type="match status" value="1"/>
</dbReference>
<protein>
    <recommendedName>
        <fullName evidence="2">Alpha-ribazole phosphatase</fullName>
        <ecNumber evidence="2">3.1.3.73</ecNumber>
    </recommendedName>
</protein>
<name>A0A9J6ZPD8_9BACT</name>
<dbReference type="AlphaFoldDB" id="A0A9J6ZPD8"/>
<dbReference type="SMART" id="SM00855">
    <property type="entry name" value="PGAM"/>
    <property type="match status" value="1"/>
</dbReference>
<dbReference type="RefSeq" id="WP_250723482.1">
    <property type="nucleotide sequence ID" value="NZ_CP098400.1"/>
</dbReference>
<evidence type="ECO:0000313" key="4">
    <source>
        <dbReference type="Proteomes" id="UP001056426"/>
    </source>
</evidence>
<dbReference type="GO" id="GO:0004331">
    <property type="term" value="F:fructose-2,6-bisphosphate 2-phosphatase activity"/>
    <property type="evidence" value="ECO:0007669"/>
    <property type="project" value="TreeGrafter"/>
</dbReference>
<dbReference type="Gene3D" id="3.40.50.1240">
    <property type="entry name" value="Phosphoglycerate mutase-like"/>
    <property type="match status" value="1"/>
</dbReference>
<dbReference type="Pfam" id="PF00300">
    <property type="entry name" value="His_Phos_1"/>
    <property type="match status" value="1"/>
</dbReference>
<keyword evidence="1" id="KW-0378">Hydrolase</keyword>
<evidence type="ECO:0000256" key="2">
    <source>
        <dbReference type="NCBIfam" id="TIGR03162"/>
    </source>
</evidence>
<dbReference type="GO" id="GO:0043755">
    <property type="term" value="F:alpha-ribazole phosphatase activity"/>
    <property type="evidence" value="ECO:0007669"/>
    <property type="project" value="UniProtKB-UniRule"/>
</dbReference>
<dbReference type="GO" id="GO:0005829">
    <property type="term" value="C:cytosol"/>
    <property type="evidence" value="ECO:0007669"/>
    <property type="project" value="TreeGrafter"/>
</dbReference>
<reference evidence="3" key="2">
    <citation type="submission" date="2022-06" db="EMBL/GenBank/DDBJ databases">
        <title>Xiashengella guii gen. nov. sp. nov., a bacterium isolated form anaerobic digestion tank.</title>
        <authorList>
            <person name="Huang H."/>
        </authorList>
    </citation>
    <scope>NUCLEOTIDE SEQUENCE</scope>
    <source>
        <strain evidence="3">Ai-910</strain>
    </source>
</reference>
<dbReference type="GO" id="GO:0043456">
    <property type="term" value="P:regulation of pentose-phosphate shunt"/>
    <property type="evidence" value="ECO:0007669"/>
    <property type="project" value="TreeGrafter"/>
</dbReference>
<dbReference type="InterPro" id="IPR017578">
    <property type="entry name" value="Ribazole_CobC"/>
</dbReference>
<dbReference type="PANTHER" id="PTHR46517">
    <property type="entry name" value="FRUCTOSE-2,6-BISPHOSPHATASE TIGAR"/>
    <property type="match status" value="1"/>
</dbReference>
<dbReference type="GO" id="GO:0009236">
    <property type="term" value="P:cobalamin biosynthetic process"/>
    <property type="evidence" value="ECO:0007669"/>
    <property type="project" value="UniProtKB-UniRule"/>
</dbReference>
<dbReference type="InterPro" id="IPR051695">
    <property type="entry name" value="Phosphoglycerate_Mutase"/>
</dbReference>
<dbReference type="InterPro" id="IPR013078">
    <property type="entry name" value="His_Pase_superF_clade-1"/>
</dbReference>
<organism evidence="3 4">
    <name type="scientific">Xiashengella succiniciproducens</name>
    <dbReference type="NCBI Taxonomy" id="2949635"/>
    <lineage>
        <taxon>Bacteria</taxon>
        <taxon>Pseudomonadati</taxon>
        <taxon>Bacteroidota</taxon>
        <taxon>Bacteroidia</taxon>
        <taxon>Marinilabiliales</taxon>
        <taxon>Marinilabiliaceae</taxon>
        <taxon>Xiashengella</taxon>
    </lineage>
</organism>
<dbReference type="Proteomes" id="UP001056426">
    <property type="component" value="Chromosome"/>
</dbReference>
<dbReference type="InterPro" id="IPR029033">
    <property type="entry name" value="His_PPase_superfam"/>
</dbReference>
<gene>
    <name evidence="3" type="primary">cobC</name>
    <name evidence="3" type="ORF">M9189_11765</name>
</gene>
<dbReference type="EMBL" id="CP098400">
    <property type="protein sequence ID" value="URW79529.1"/>
    <property type="molecule type" value="Genomic_DNA"/>
</dbReference>
<dbReference type="PANTHER" id="PTHR46517:SF1">
    <property type="entry name" value="FRUCTOSE-2,6-BISPHOSPHATASE TIGAR"/>
    <property type="match status" value="1"/>
</dbReference>